<gene>
    <name evidence="3" type="ORF">Hypma_006079</name>
</gene>
<evidence type="ECO:0000256" key="1">
    <source>
        <dbReference type="SAM" id="MobiDB-lite"/>
    </source>
</evidence>
<feature type="signal peptide" evidence="2">
    <location>
        <begin position="1"/>
        <end position="25"/>
    </location>
</feature>
<name>A0A369JYF3_HYPMA</name>
<sequence>MAPVALTFTLAVLFLHWQYAIYAHALPIDLIAAGRRLPLTQRSRPSKLPEGVEHSGTVSQYHSSNSSWIPETVTAAPVSEATRDEPVYHDLWRRAKPKNCIWRMTRAAELKGNNYQARCEKHESPMLFQLGKSSTRDTYANCKKAGAKCECDHVFEATEFLETLTKSKKGEPDLKEDEKTALCDEFEATSKELLKVLNGEDNMRGLYKPANGMKAVLLAPNRNIRTIPADATWHHGLVKQYLQDVSSTRTTVANKLDKIASTFKVKSAKATSGWKKIYQANMFSMRCSQGDKRAEAGLRAFLKQAPKAHRTQKKVAPKQPKQGNTSRLSKAKGQIP</sequence>
<feature type="compositionally biased region" description="Basic residues" evidence="1">
    <location>
        <begin position="306"/>
        <end position="316"/>
    </location>
</feature>
<dbReference type="AlphaFoldDB" id="A0A369JYF3"/>
<organism evidence="3 4">
    <name type="scientific">Hypsizygus marmoreus</name>
    <name type="common">White beech mushroom</name>
    <name type="synonym">Agaricus marmoreus</name>
    <dbReference type="NCBI Taxonomy" id="39966"/>
    <lineage>
        <taxon>Eukaryota</taxon>
        <taxon>Fungi</taxon>
        <taxon>Dikarya</taxon>
        <taxon>Basidiomycota</taxon>
        <taxon>Agaricomycotina</taxon>
        <taxon>Agaricomycetes</taxon>
        <taxon>Agaricomycetidae</taxon>
        <taxon>Agaricales</taxon>
        <taxon>Tricholomatineae</taxon>
        <taxon>Lyophyllaceae</taxon>
        <taxon>Hypsizygus</taxon>
    </lineage>
</organism>
<feature type="region of interest" description="Disordered" evidence="1">
    <location>
        <begin position="304"/>
        <end position="336"/>
    </location>
</feature>
<dbReference type="EMBL" id="LUEZ02000040">
    <property type="protein sequence ID" value="RDB26260.1"/>
    <property type="molecule type" value="Genomic_DNA"/>
</dbReference>
<evidence type="ECO:0000313" key="3">
    <source>
        <dbReference type="EMBL" id="RDB26260.1"/>
    </source>
</evidence>
<feature type="chain" id="PRO_5016818215" evidence="2">
    <location>
        <begin position="26"/>
        <end position="336"/>
    </location>
</feature>
<dbReference type="Proteomes" id="UP000076154">
    <property type="component" value="Unassembled WGS sequence"/>
</dbReference>
<proteinExistence type="predicted"/>
<accession>A0A369JYF3</accession>
<reference evidence="3" key="1">
    <citation type="submission" date="2018-04" db="EMBL/GenBank/DDBJ databases">
        <title>Whole genome sequencing of Hypsizygus marmoreus.</title>
        <authorList>
            <person name="Choi I.-G."/>
            <person name="Min B."/>
            <person name="Kim J.-G."/>
            <person name="Kim S."/>
            <person name="Oh Y.-L."/>
            <person name="Kong W.-S."/>
            <person name="Park H."/>
            <person name="Jeong J."/>
            <person name="Song E.-S."/>
        </authorList>
    </citation>
    <scope>NUCLEOTIDE SEQUENCE [LARGE SCALE GENOMIC DNA]</scope>
    <source>
        <strain evidence="3">51987-8</strain>
    </source>
</reference>
<evidence type="ECO:0000313" key="4">
    <source>
        <dbReference type="Proteomes" id="UP000076154"/>
    </source>
</evidence>
<protein>
    <submittedName>
        <fullName evidence="3">Uncharacterized protein</fullName>
    </submittedName>
</protein>
<comment type="caution">
    <text evidence="3">The sequence shown here is derived from an EMBL/GenBank/DDBJ whole genome shotgun (WGS) entry which is preliminary data.</text>
</comment>
<dbReference type="InParanoid" id="A0A369JYF3"/>
<keyword evidence="4" id="KW-1185">Reference proteome</keyword>
<keyword evidence="2" id="KW-0732">Signal</keyword>
<feature type="region of interest" description="Disordered" evidence="1">
    <location>
        <begin position="42"/>
        <end position="64"/>
    </location>
</feature>
<evidence type="ECO:0000256" key="2">
    <source>
        <dbReference type="SAM" id="SignalP"/>
    </source>
</evidence>